<reference evidence="1 2" key="1">
    <citation type="journal article" date="2006" name="Science">
        <title>The genome of black cottonwood, Populus trichocarpa (Torr. &amp; Gray).</title>
        <authorList>
            <person name="Tuskan G.A."/>
            <person name="Difazio S."/>
            <person name="Jansson S."/>
            <person name="Bohlmann J."/>
            <person name="Grigoriev I."/>
            <person name="Hellsten U."/>
            <person name="Putnam N."/>
            <person name="Ralph S."/>
            <person name="Rombauts S."/>
            <person name="Salamov A."/>
            <person name="Schein J."/>
            <person name="Sterck L."/>
            <person name="Aerts A."/>
            <person name="Bhalerao R.R."/>
            <person name="Bhalerao R.P."/>
            <person name="Blaudez D."/>
            <person name="Boerjan W."/>
            <person name="Brun A."/>
            <person name="Brunner A."/>
            <person name="Busov V."/>
            <person name="Campbell M."/>
            <person name="Carlson J."/>
            <person name="Chalot M."/>
            <person name="Chapman J."/>
            <person name="Chen G.L."/>
            <person name="Cooper D."/>
            <person name="Coutinho P.M."/>
            <person name="Couturier J."/>
            <person name="Covert S."/>
            <person name="Cronk Q."/>
            <person name="Cunningham R."/>
            <person name="Davis J."/>
            <person name="Degroeve S."/>
            <person name="Dejardin A."/>
            <person name="Depamphilis C."/>
            <person name="Detter J."/>
            <person name="Dirks B."/>
            <person name="Dubchak I."/>
            <person name="Duplessis S."/>
            <person name="Ehlting J."/>
            <person name="Ellis B."/>
            <person name="Gendler K."/>
            <person name="Goodstein D."/>
            <person name="Gribskov M."/>
            <person name="Grimwood J."/>
            <person name="Groover A."/>
            <person name="Gunter L."/>
            <person name="Hamberger B."/>
            <person name="Heinze B."/>
            <person name="Helariutta Y."/>
            <person name="Henrissat B."/>
            <person name="Holligan D."/>
            <person name="Holt R."/>
            <person name="Huang W."/>
            <person name="Islam-Faridi N."/>
            <person name="Jones S."/>
            <person name="Jones-Rhoades M."/>
            <person name="Jorgensen R."/>
            <person name="Joshi C."/>
            <person name="Kangasjarvi J."/>
            <person name="Karlsson J."/>
            <person name="Kelleher C."/>
            <person name="Kirkpatrick R."/>
            <person name="Kirst M."/>
            <person name="Kohler A."/>
            <person name="Kalluri U."/>
            <person name="Larimer F."/>
            <person name="Leebens-Mack J."/>
            <person name="Leple J.C."/>
            <person name="Locascio P."/>
            <person name="Lou Y."/>
            <person name="Lucas S."/>
            <person name="Martin F."/>
            <person name="Montanini B."/>
            <person name="Napoli C."/>
            <person name="Nelson D.R."/>
            <person name="Nelson C."/>
            <person name="Nieminen K."/>
            <person name="Nilsson O."/>
            <person name="Pereda V."/>
            <person name="Peter G."/>
            <person name="Philippe R."/>
            <person name="Pilate G."/>
            <person name="Poliakov A."/>
            <person name="Razumovskaya J."/>
            <person name="Richardson P."/>
            <person name="Rinaldi C."/>
            <person name="Ritland K."/>
            <person name="Rouze P."/>
            <person name="Ryaboy D."/>
            <person name="Schmutz J."/>
            <person name="Schrader J."/>
            <person name="Segerman B."/>
            <person name="Shin H."/>
            <person name="Siddiqui A."/>
            <person name="Sterky F."/>
            <person name="Terry A."/>
            <person name="Tsai C.J."/>
            <person name="Uberbacher E."/>
            <person name="Unneberg P."/>
            <person name="Vahala J."/>
            <person name="Wall K."/>
            <person name="Wessler S."/>
            <person name="Yang G."/>
            <person name="Yin T."/>
            <person name="Douglas C."/>
            <person name="Marra M."/>
            <person name="Sandberg G."/>
            <person name="Van de Peer Y."/>
            <person name="Rokhsar D."/>
        </authorList>
    </citation>
    <scope>NUCLEOTIDE SEQUENCE [LARGE SCALE GENOMIC DNA]</scope>
    <source>
        <strain evidence="2">cv. Nisqually</strain>
    </source>
</reference>
<evidence type="ECO:0000313" key="2">
    <source>
        <dbReference type="Proteomes" id="UP000006729"/>
    </source>
</evidence>
<proteinExistence type="predicted"/>
<keyword evidence="2" id="KW-1185">Reference proteome</keyword>
<dbReference type="EMBL" id="CM009294">
    <property type="protein sequence ID" value="KAI9394272.1"/>
    <property type="molecule type" value="Genomic_DNA"/>
</dbReference>
<gene>
    <name evidence="1" type="ORF">POPTR_005G071951v4</name>
</gene>
<sequence>MQSFFFFFGVTVKTLTDKSLYSGVKSYLAFIFHICRGLVFVFSRWPVLVGFISRGRRGRGLDCDVPSTDFNFSLGK</sequence>
<name>A0ACC0SYB3_POPTR</name>
<comment type="caution">
    <text evidence="1">The sequence shown here is derived from an EMBL/GenBank/DDBJ whole genome shotgun (WGS) entry which is preliminary data.</text>
</comment>
<organism evidence="1 2">
    <name type="scientific">Populus trichocarpa</name>
    <name type="common">Western balsam poplar</name>
    <name type="synonym">Populus balsamifera subsp. trichocarpa</name>
    <dbReference type="NCBI Taxonomy" id="3694"/>
    <lineage>
        <taxon>Eukaryota</taxon>
        <taxon>Viridiplantae</taxon>
        <taxon>Streptophyta</taxon>
        <taxon>Embryophyta</taxon>
        <taxon>Tracheophyta</taxon>
        <taxon>Spermatophyta</taxon>
        <taxon>Magnoliopsida</taxon>
        <taxon>eudicotyledons</taxon>
        <taxon>Gunneridae</taxon>
        <taxon>Pentapetalae</taxon>
        <taxon>rosids</taxon>
        <taxon>fabids</taxon>
        <taxon>Malpighiales</taxon>
        <taxon>Salicaceae</taxon>
        <taxon>Saliceae</taxon>
        <taxon>Populus</taxon>
    </lineage>
</organism>
<dbReference type="Proteomes" id="UP000006729">
    <property type="component" value="Chromosome 5"/>
</dbReference>
<accession>A0ACC0SYB3</accession>
<evidence type="ECO:0000313" key="1">
    <source>
        <dbReference type="EMBL" id="KAI9394272.1"/>
    </source>
</evidence>
<protein>
    <submittedName>
        <fullName evidence="1">Uncharacterized protein</fullName>
    </submittedName>
</protein>